<proteinExistence type="predicted"/>
<dbReference type="PANTHER" id="PTHR34223">
    <property type="entry name" value="OS11G0201299 PROTEIN"/>
    <property type="match status" value="1"/>
</dbReference>
<organism evidence="3 4">
    <name type="scientific">Paspalum notatum var. saurae</name>
    <dbReference type="NCBI Taxonomy" id="547442"/>
    <lineage>
        <taxon>Eukaryota</taxon>
        <taxon>Viridiplantae</taxon>
        <taxon>Streptophyta</taxon>
        <taxon>Embryophyta</taxon>
        <taxon>Tracheophyta</taxon>
        <taxon>Spermatophyta</taxon>
        <taxon>Magnoliopsida</taxon>
        <taxon>Liliopsida</taxon>
        <taxon>Poales</taxon>
        <taxon>Poaceae</taxon>
        <taxon>PACMAD clade</taxon>
        <taxon>Panicoideae</taxon>
        <taxon>Andropogonodae</taxon>
        <taxon>Paspaleae</taxon>
        <taxon>Paspalinae</taxon>
        <taxon>Paspalum</taxon>
    </lineage>
</organism>
<keyword evidence="4" id="KW-1185">Reference proteome</keyword>
<dbReference type="InterPro" id="IPR053781">
    <property type="entry name" value="F-box_AtFBL13-like"/>
</dbReference>
<dbReference type="Gene3D" id="3.80.10.10">
    <property type="entry name" value="Ribonuclease Inhibitor"/>
    <property type="match status" value="1"/>
</dbReference>
<dbReference type="Pfam" id="PF00646">
    <property type="entry name" value="F-box"/>
    <property type="match status" value="2"/>
</dbReference>
<dbReference type="Proteomes" id="UP001341281">
    <property type="component" value="Chromosome 01"/>
</dbReference>
<evidence type="ECO:0000259" key="2">
    <source>
        <dbReference type="SMART" id="SM00256"/>
    </source>
</evidence>
<dbReference type="CDD" id="cd22160">
    <property type="entry name" value="F-box_AtFBL13-like"/>
    <property type="match status" value="2"/>
</dbReference>
<evidence type="ECO:0000313" key="4">
    <source>
        <dbReference type="Proteomes" id="UP001341281"/>
    </source>
</evidence>
<sequence>MDLEEAASKRARVSSGGGGAGRPAAGDDDPDRLSALPDCLLHVILSSLKARQAVQTCVLSTRWRHLWRSVPCLDVDLDEFKSSDIDSSSYHINRDKDWDGFEDFASMVMFRCDMALLDSFRLHVTPRKAPACGQRQAWGWLRRAMRYSSSPNPPGSKRDQWSSNNNSYWHLKNLYLCNVLLDDRFAEHVGSVCRSLQDVELDRCRCKVRDITSCSVKKLVLRNCRWRNLSEIASPTLENLVIDGGWNSYKCLLVILAPAVAYLHLAVDADRFHGGISINGTMPSLVKASIHYRNSGSKSKLRAQQLKLLRGVSNATSLELSGVGTKVLGKNLALFQEFRNLRNLLLGECDISDSTLGSFLQNSPPNLEMLTLWHCKETNGMPQFHCENLKLEIIYKKDDGTPPWILMRPRARASSGGGGGDLDRLSDLTDCLLHAIMSFLKARQAVQTCVLSTRWRNLWHSVPCLDVDLDEFKTTASNSDGSIKGKYWEGFEDFAAILMFRCNIALLDSFRLRINRETAPTFGNRQAGVGSVAQ</sequence>
<dbReference type="PANTHER" id="PTHR34223:SF27">
    <property type="entry name" value="F-BOX DOMAIN-CONTAINING PROTEIN"/>
    <property type="match status" value="1"/>
</dbReference>
<feature type="domain" description="F-box" evidence="2">
    <location>
        <begin position="36"/>
        <end position="75"/>
    </location>
</feature>
<accession>A0AAQ3PQ86</accession>
<dbReference type="SMART" id="SM00256">
    <property type="entry name" value="FBOX"/>
    <property type="match status" value="2"/>
</dbReference>
<dbReference type="EMBL" id="CP144745">
    <property type="protein sequence ID" value="WVZ50629.1"/>
    <property type="molecule type" value="Genomic_DNA"/>
</dbReference>
<feature type="region of interest" description="Disordered" evidence="1">
    <location>
        <begin position="1"/>
        <end position="28"/>
    </location>
</feature>
<dbReference type="InterPro" id="IPR036047">
    <property type="entry name" value="F-box-like_dom_sf"/>
</dbReference>
<name>A0AAQ3PQ86_PASNO</name>
<dbReference type="Gene3D" id="1.20.1280.50">
    <property type="match status" value="1"/>
</dbReference>
<dbReference type="InterPro" id="IPR001810">
    <property type="entry name" value="F-box_dom"/>
</dbReference>
<dbReference type="SUPFAM" id="SSF81383">
    <property type="entry name" value="F-box domain"/>
    <property type="match status" value="2"/>
</dbReference>
<feature type="domain" description="F-box" evidence="2">
    <location>
        <begin position="428"/>
        <end position="467"/>
    </location>
</feature>
<dbReference type="InterPro" id="IPR032675">
    <property type="entry name" value="LRR_dom_sf"/>
</dbReference>
<reference evidence="3 4" key="1">
    <citation type="submission" date="2024-02" db="EMBL/GenBank/DDBJ databases">
        <title>High-quality chromosome-scale genome assembly of Pensacola bahiagrass (Paspalum notatum Flugge var. saurae).</title>
        <authorList>
            <person name="Vega J.M."/>
            <person name="Podio M."/>
            <person name="Orjuela J."/>
            <person name="Siena L.A."/>
            <person name="Pessino S.C."/>
            <person name="Combes M.C."/>
            <person name="Mariac C."/>
            <person name="Albertini E."/>
            <person name="Pupilli F."/>
            <person name="Ortiz J.P.A."/>
            <person name="Leblanc O."/>
        </authorList>
    </citation>
    <scope>NUCLEOTIDE SEQUENCE [LARGE SCALE GENOMIC DNA]</scope>
    <source>
        <strain evidence="3">R1</strain>
        <tissue evidence="3">Leaf</tissue>
    </source>
</reference>
<dbReference type="AlphaFoldDB" id="A0AAQ3PQ86"/>
<protein>
    <recommendedName>
        <fullName evidence="2">F-box domain-containing protein</fullName>
    </recommendedName>
</protein>
<evidence type="ECO:0000256" key="1">
    <source>
        <dbReference type="SAM" id="MobiDB-lite"/>
    </source>
</evidence>
<evidence type="ECO:0000313" key="3">
    <source>
        <dbReference type="EMBL" id="WVZ50629.1"/>
    </source>
</evidence>
<dbReference type="SUPFAM" id="SSF52047">
    <property type="entry name" value="RNI-like"/>
    <property type="match status" value="1"/>
</dbReference>
<dbReference type="InterPro" id="IPR053197">
    <property type="entry name" value="F-box_SCFL_complex_component"/>
</dbReference>
<gene>
    <name evidence="3" type="ORF">U9M48_001867</name>
</gene>